<proteinExistence type="predicted"/>
<accession>A0A915I4F5</accession>
<reference evidence="2" key="1">
    <citation type="submission" date="2022-11" db="UniProtKB">
        <authorList>
            <consortium name="WormBaseParasite"/>
        </authorList>
    </citation>
    <scope>IDENTIFICATION</scope>
</reference>
<sequence length="74" mass="8003">MQINALKARVGVTMANQAAAAVPFKTVIEPILSTIDENDLQILQTTYLTLLDSNPAKNAMDILLILYSNLISGD</sequence>
<dbReference type="Proteomes" id="UP000887565">
    <property type="component" value="Unplaced"/>
</dbReference>
<name>A0A915I4F5_ROMCU</name>
<keyword evidence="1" id="KW-1185">Reference proteome</keyword>
<organism evidence="1 2">
    <name type="scientific">Romanomermis culicivorax</name>
    <name type="common">Nematode worm</name>
    <dbReference type="NCBI Taxonomy" id="13658"/>
    <lineage>
        <taxon>Eukaryota</taxon>
        <taxon>Metazoa</taxon>
        <taxon>Ecdysozoa</taxon>
        <taxon>Nematoda</taxon>
        <taxon>Enoplea</taxon>
        <taxon>Dorylaimia</taxon>
        <taxon>Mermithida</taxon>
        <taxon>Mermithoidea</taxon>
        <taxon>Mermithidae</taxon>
        <taxon>Romanomermis</taxon>
    </lineage>
</organism>
<evidence type="ECO:0000313" key="1">
    <source>
        <dbReference type="Proteomes" id="UP000887565"/>
    </source>
</evidence>
<protein>
    <submittedName>
        <fullName evidence="2">Uncharacterized protein</fullName>
    </submittedName>
</protein>
<dbReference type="AlphaFoldDB" id="A0A915I4F5"/>
<dbReference type="WBParaSite" id="nRc.2.0.1.t08289-RA">
    <property type="protein sequence ID" value="nRc.2.0.1.t08289-RA"/>
    <property type="gene ID" value="nRc.2.0.1.g08289"/>
</dbReference>
<evidence type="ECO:0000313" key="2">
    <source>
        <dbReference type="WBParaSite" id="nRc.2.0.1.t08289-RA"/>
    </source>
</evidence>